<evidence type="ECO:0000313" key="1">
    <source>
        <dbReference type="EMBL" id="KAK7338251.1"/>
    </source>
</evidence>
<comment type="caution">
    <text evidence="1">The sequence shown here is derived from an EMBL/GenBank/DDBJ whole genome shotgun (WGS) entry which is preliminary data.</text>
</comment>
<organism evidence="1 2">
    <name type="scientific">Canavalia gladiata</name>
    <name type="common">Sword bean</name>
    <name type="synonym">Dolichos gladiatus</name>
    <dbReference type="NCBI Taxonomy" id="3824"/>
    <lineage>
        <taxon>Eukaryota</taxon>
        <taxon>Viridiplantae</taxon>
        <taxon>Streptophyta</taxon>
        <taxon>Embryophyta</taxon>
        <taxon>Tracheophyta</taxon>
        <taxon>Spermatophyta</taxon>
        <taxon>Magnoliopsida</taxon>
        <taxon>eudicotyledons</taxon>
        <taxon>Gunneridae</taxon>
        <taxon>Pentapetalae</taxon>
        <taxon>rosids</taxon>
        <taxon>fabids</taxon>
        <taxon>Fabales</taxon>
        <taxon>Fabaceae</taxon>
        <taxon>Papilionoideae</taxon>
        <taxon>50 kb inversion clade</taxon>
        <taxon>NPAAA clade</taxon>
        <taxon>indigoferoid/millettioid clade</taxon>
        <taxon>Phaseoleae</taxon>
        <taxon>Canavalia</taxon>
    </lineage>
</organism>
<dbReference type="Proteomes" id="UP001367508">
    <property type="component" value="Unassembled WGS sequence"/>
</dbReference>
<name>A0AAN9LLP4_CANGL</name>
<keyword evidence="2" id="KW-1185">Reference proteome</keyword>
<protein>
    <submittedName>
        <fullName evidence="1">Uncharacterized protein</fullName>
    </submittedName>
</protein>
<proteinExistence type="predicted"/>
<gene>
    <name evidence="1" type="ORF">VNO77_18855</name>
</gene>
<reference evidence="1 2" key="1">
    <citation type="submission" date="2024-01" db="EMBL/GenBank/DDBJ databases">
        <title>The genomes of 5 underutilized Papilionoideae crops provide insights into root nodulation and disease resistanc.</title>
        <authorList>
            <person name="Jiang F."/>
        </authorList>
    </citation>
    <scope>NUCLEOTIDE SEQUENCE [LARGE SCALE GENOMIC DNA]</scope>
    <source>
        <strain evidence="1">LVBAO_FW01</strain>
        <tissue evidence="1">Leaves</tissue>
    </source>
</reference>
<accession>A0AAN9LLP4</accession>
<sequence length="188" mass="20498">MEVLKNNGALRSFDQSMCDDRGFIIVRASLFFVSHEGLRDKIWAISLKTELDRYMQPGILPDPQGSDLETKTPADPGYAVKQADTGLAQSSCCQEDQNATHSGLPSLLPKTKGFLLAFISTKASHKLATRTNRYQNPCPSQALGGPRSGPTVCLMVKPEFEPIAVLSIFYTGLVGISAETRMLNLFSS</sequence>
<dbReference type="AlphaFoldDB" id="A0AAN9LLP4"/>
<dbReference type="EMBL" id="JAYMYQ010000004">
    <property type="protein sequence ID" value="KAK7338251.1"/>
    <property type="molecule type" value="Genomic_DNA"/>
</dbReference>
<evidence type="ECO:0000313" key="2">
    <source>
        <dbReference type="Proteomes" id="UP001367508"/>
    </source>
</evidence>